<evidence type="ECO:0000313" key="3">
    <source>
        <dbReference type="Proteomes" id="UP001281761"/>
    </source>
</evidence>
<sequence length="176" mass="20149">MRKSDLQRRTDSDLTEQIKLNLIPIHAPHLLIPHSQRTTLHVSQHASLYPIFFHISPSMFLSLPNSPVSILTNYYPFQLSSTNYHPFRTTFINNQLFPSILHIPQLFESIPIDGTFFAAVTIVALLFGSISIFPQLTTSSHPFPPMCDIRDVSAHFLSIRDTFPHLQWVESNDSHE</sequence>
<gene>
    <name evidence="2" type="ORF">BLNAU_14002</name>
</gene>
<evidence type="ECO:0000256" key="1">
    <source>
        <dbReference type="SAM" id="Phobius"/>
    </source>
</evidence>
<evidence type="ECO:0000313" key="2">
    <source>
        <dbReference type="EMBL" id="KAK2951041.1"/>
    </source>
</evidence>
<keyword evidence="3" id="KW-1185">Reference proteome</keyword>
<comment type="caution">
    <text evidence="2">The sequence shown here is derived from an EMBL/GenBank/DDBJ whole genome shotgun (WGS) entry which is preliminary data.</text>
</comment>
<accession>A0ABQ9XLB8</accession>
<name>A0ABQ9XLB8_9EUKA</name>
<feature type="transmembrane region" description="Helical" evidence="1">
    <location>
        <begin position="116"/>
        <end position="136"/>
    </location>
</feature>
<proteinExistence type="predicted"/>
<keyword evidence="1" id="KW-1133">Transmembrane helix</keyword>
<keyword evidence="1" id="KW-0472">Membrane</keyword>
<organism evidence="2 3">
    <name type="scientific">Blattamonas nauphoetae</name>
    <dbReference type="NCBI Taxonomy" id="2049346"/>
    <lineage>
        <taxon>Eukaryota</taxon>
        <taxon>Metamonada</taxon>
        <taxon>Preaxostyla</taxon>
        <taxon>Oxymonadida</taxon>
        <taxon>Blattamonas</taxon>
    </lineage>
</organism>
<keyword evidence="1" id="KW-0812">Transmembrane</keyword>
<dbReference type="EMBL" id="JARBJD010000125">
    <property type="protein sequence ID" value="KAK2951041.1"/>
    <property type="molecule type" value="Genomic_DNA"/>
</dbReference>
<dbReference type="Proteomes" id="UP001281761">
    <property type="component" value="Unassembled WGS sequence"/>
</dbReference>
<reference evidence="2 3" key="1">
    <citation type="journal article" date="2022" name="bioRxiv">
        <title>Genomics of Preaxostyla Flagellates Illuminates Evolutionary Transitions and the Path Towards Mitochondrial Loss.</title>
        <authorList>
            <person name="Novak L.V.F."/>
            <person name="Treitli S.C."/>
            <person name="Pyrih J."/>
            <person name="Halakuc P."/>
            <person name="Pipaliya S.V."/>
            <person name="Vacek V."/>
            <person name="Brzon O."/>
            <person name="Soukal P."/>
            <person name="Eme L."/>
            <person name="Dacks J.B."/>
            <person name="Karnkowska A."/>
            <person name="Elias M."/>
            <person name="Hampl V."/>
        </authorList>
    </citation>
    <scope>NUCLEOTIDE SEQUENCE [LARGE SCALE GENOMIC DNA]</scope>
    <source>
        <strain evidence="2">NAU3</strain>
        <tissue evidence="2">Gut</tissue>
    </source>
</reference>
<protein>
    <submittedName>
        <fullName evidence="2">Uncharacterized protein</fullName>
    </submittedName>
</protein>